<gene>
    <name evidence="2" type="ORF">QYM36_011204</name>
</gene>
<comment type="caution">
    <text evidence="2">The sequence shown here is derived from an EMBL/GenBank/DDBJ whole genome shotgun (WGS) entry which is preliminary data.</text>
</comment>
<evidence type="ECO:0000313" key="2">
    <source>
        <dbReference type="EMBL" id="KAK2712435.1"/>
    </source>
</evidence>
<keyword evidence="3" id="KW-1185">Reference proteome</keyword>
<protein>
    <submittedName>
        <fullName evidence="2">Uncharacterized protein</fullName>
    </submittedName>
</protein>
<feature type="compositionally biased region" description="Basic and acidic residues" evidence="1">
    <location>
        <begin position="345"/>
        <end position="355"/>
    </location>
</feature>
<reference evidence="2" key="1">
    <citation type="submission" date="2023-07" db="EMBL/GenBank/DDBJ databases">
        <title>Chromosome-level genome assembly of Artemia franciscana.</title>
        <authorList>
            <person name="Jo E."/>
        </authorList>
    </citation>
    <scope>NUCLEOTIDE SEQUENCE</scope>
    <source>
        <tissue evidence="2">Whole body</tissue>
    </source>
</reference>
<evidence type="ECO:0000256" key="1">
    <source>
        <dbReference type="SAM" id="MobiDB-lite"/>
    </source>
</evidence>
<name>A0AA88HI51_ARTSF</name>
<evidence type="ECO:0000313" key="3">
    <source>
        <dbReference type="Proteomes" id="UP001187531"/>
    </source>
</evidence>
<organism evidence="2 3">
    <name type="scientific">Artemia franciscana</name>
    <name type="common">Brine shrimp</name>
    <name type="synonym">Artemia sanfranciscana</name>
    <dbReference type="NCBI Taxonomy" id="6661"/>
    <lineage>
        <taxon>Eukaryota</taxon>
        <taxon>Metazoa</taxon>
        <taxon>Ecdysozoa</taxon>
        <taxon>Arthropoda</taxon>
        <taxon>Crustacea</taxon>
        <taxon>Branchiopoda</taxon>
        <taxon>Anostraca</taxon>
        <taxon>Artemiidae</taxon>
        <taxon>Artemia</taxon>
    </lineage>
</organism>
<feature type="region of interest" description="Disordered" evidence="1">
    <location>
        <begin position="345"/>
        <end position="368"/>
    </location>
</feature>
<dbReference type="Proteomes" id="UP001187531">
    <property type="component" value="Unassembled WGS sequence"/>
</dbReference>
<dbReference type="AlphaFoldDB" id="A0AA88HI51"/>
<sequence>MGFSNNLKVGGKELIILLLVIGCSIFVNGKNEKDKTPLLHGSKTDSKIKGGPWKFLKGHCVNSINDKNGYYGYYQSRFLKPKEIGKIILRAPTTESPIKTAIEEPIISEAHPLTKTVDSAIISSTPTVSSAKIAGQGVNIHIHVYPNKESTTEKQQRETATNKNQLQFEATATKKPKDLTQIHQFPNPNFGYPGYNIHYLNTINPSSIDLFLEENKKKLPLSTTEEKNPHAATVTTSRPKDFNQISEFPEPYYNNPVQNIDYLNSIYPSVSELFLEENKKENLLSTQEEKNPQMGITTTNKPKNFVGIQEFPQQNYHYPGQNIDHLSTLYPSHSEHLDLNKKESISATAEEKKPIDTTPTTKRPKGFGEIDEFLQPSYSYPGHNIPYLNPLYPSHSQHLFDINKKQPLLSTAEEKNPLGINFDQPKDFDQLHQFPEPNYYYPAQNIQVPNIIYPSTFESLPYIDRLPPKYFQYPRPHPLQQIEYDEWIPNKFAPSPYPQYIYRHSFNKYYEGY</sequence>
<accession>A0AA88HI51</accession>
<proteinExistence type="predicted"/>
<dbReference type="EMBL" id="JAVRJZ010000015">
    <property type="protein sequence ID" value="KAK2712435.1"/>
    <property type="molecule type" value="Genomic_DNA"/>
</dbReference>